<keyword evidence="4" id="KW-0472">Membrane</keyword>
<evidence type="ECO:0000313" key="9">
    <source>
        <dbReference type="EMBL" id="SUB77459.1"/>
    </source>
</evidence>
<gene>
    <name evidence="9" type="ORF">NCTC13100_00583</name>
</gene>
<feature type="chain" id="PRO_5016886894" evidence="6">
    <location>
        <begin position="21"/>
        <end position="504"/>
    </location>
</feature>
<dbReference type="RefSeq" id="WP_018360017.1">
    <property type="nucleotide sequence ID" value="NZ_UGTI01000001.1"/>
</dbReference>
<dbReference type="Gene3D" id="1.25.40.900">
    <property type="match status" value="1"/>
</dbReference>
<protein>
    <submittedName>
        <fullName evidence="9">SusD family</fullName>
    </submittedName>
</protein>
<evidence type="ECO:0000256" key="1">
    <source>
        <dbReference type="ARBA" id="ARBA00004442"/>
    </source>
</evidence>
<name>A0A379DGH1_9PORP</name>
<dbReference type="InterPro" id="IPR033985">
    <property type="entry name" value="SusD-like_N"/>
</dbReference>
<dbReference type="Gene3D" id="2.20.20.130">
    <property type="match status" value="1"/>
</dbReference>
<evidence type="ECO:0000256" key="6">
    <source>
        <dbReference type="SAM" id="SignalP"/>
    </source>
</evidence>
<reference evidence="9 10" key="1">
    <citation type="submission" date="2018-06" db="EMBL/GenBank/DDBJ databases">
        <authorList>
            <consortium name="Pathogen Informatics"/>
            <person name="Doyle S."/>
        </authorList>
    </citation>
    <scope>NUCLEOTIDE SEQUENCE [LARGE SCALE GENOMIC DNA]</scope>
    <source>
        <strain evidence="9 10">NCTC13100</strain>
    </source>
</reference>
<dbReference type="CDD" id="cd08977">
    <property type="entry name" value="SusD"/>
    <property type="match status" value="1"/>
</dbReference>
<dbReference type="InterPro" id="IPR011990">
    <property type="entry name" value="TPR-like_helical_dom_sf"/>
</dbReference>
<keyword evidence="5" id="KW-0998">Cell outer membrane</keyword>
<keyword evidence="3 6" id="KW-0732">Signal</keyword>
<feature type="domain" description="SusD-like N-terminal" evidence="8">
    <location>
        <begin position="24"/>
        <end position="236"/>
    </location>
</feature>
<feature type="domain" description="RagB/SusD" evidence="7">
    <location>
        <begin position="356"/>
        <end position="504"/>
    </location>
</feature>
<comment type="subcellular location">
    <subcellularLocation>
        <location evidence="1">Cell outer membrane</location>
    </subcellularLocation>
</comment>
<dbReference type="EMBL" id="UGTI01000001">
    <property type="protein sequence ID" value="SUB77459.1"/>
    <property type="molecule type" value="Genomic_DNA"/>
</dbReference>
<evidence type="ECO:0000313" key="10">
    <source>
        <dbReference type="Proteomes" id="UP000254263"/>
    </source>
</evidence>
<proteinExistence type="inferred from homology"/>
<accession>A0A379DGH1</accession>
<evidence type="ECO:0000256" key="4">
    <source>
        <dbReference type="ARBA" id="ARBA00023136"/>
    </source>
</evidence>
<evidence type="ECO:0000259" key="8">
    <source>
        <dbReference type="Pfam" id="PF14322"/>
    </source>
</evidence>
<dbReference type="Pfam" id="PF14322">
    <property type="entry name" value="SusD-like_3"/>
    <property type="match status" value="1"/>
</dbReference>
<evidence type="ECO:0000256" key="3">
    <source>
        <dbReference type="ARBA" id="ARBA00022729"/>
    </source>
</evidence>
<dbReference type="InterPro" id="IPR012944">
    <property type="entry name" value="SusD_RagB_dom"/>
</dbReference>
<comment type="similarity">
    <text evidence="2">Belongs to the SusD family.</text>
</comment>
<organism evidence="9 10">
    <name type="scientific">Porphyromonas macacae</name>
    <dbReference type="NCBI Taxonomy" id="28115"/>
    <lineage>
        <taxon>Bacteria</taxon>
        <taxon>Pseudomonadati</taxon>
        <taxon>Bacteroidota</taxon>
        <taxon>Bacteroidia</taxon>
        <taxon>Bacteroidales</taxon>
        <taxon>Porphyromonadaceae</taxon>
        <taxon>Porphyromonas</taxon>
    </lineage>
</organism>
<dbReference type="SUPFAM" id="SSF48452">
    <property type="entry name" value="TPR-like"/>
    <property type="match status" value="1"/>
</dbReference>
<dbReference type="Pfam" id="PF07980">
    <property type="entry name" value="SusD_RagB"/>
    <property type="match status" value="1"/>
</dbReference>
<dbReference type="Proteomes" id="UP000254263">
    <property type="component" value="Unassembled WGS sequence"/>
</dbReference>
<evidence type="ECO:0000259" key="7">
    <source>
        <dbReference type="Pfam" id="PF07980"/>
    </source>
</evidence>
<dbReference type="PROSITE" id="PS51257">
    <property type="entry name" value="PROKAR_LIPOPROTEIN"/>
    <property type="match status" value="1"/>
</dbReference>
<sequence>MKLNLKYICFALGVSLIATSCSGWLDREPSNATPTDEALNSVDLLDPMITGLFDNLQGSSNSTSYYAASFIVFGDVRGDDVQATQPAMRTSPLYEMRYGRSNCPNMWAKPYSVIRSANRLLQACDNLHKKVTLDADKALLSNARAQALAVRALAHFDLARIYALPYSQTNGETMGVPLVTEVIESKSLPERSKLSDVYKQVISDFENALKEPGFPETSYGMMSKMAVRGLLSRVYLYMDGQEHNTKALQLAEEVINSGKYTLAKTVEEYKTIWSNPASKEMIFTIVNQDTKDWADREALSYLYSPDGYLDAHITKKFYDELNSDPEDIRLNAFIPSEGTDAEDPISKLGIDVKAKIWINKYPGKAGMDDVRTNDVPVIRLAEVYLNAAEAAVKLGNTAKAEKYLNTIVMRANPKNKVDVGNVNLDRILAERSKELVGEGFRFFDLMRNNKEVVRYKSIKEPGWHYPLSKESAQFDNKYFRVILAIPEDEINANEKLKKQQNPGY</sequence>
<dbReference type="Gene3D" id="1.25.40.390">
    <property type="match status" value="1"/>
</dbReference>
<feature type="signal peptide" evidence="6">
    <location>
        <begin position="1"/>
        <end position="20"/>
    </location>
</feature>
<dbReference type="AlphaFoldDB" id="A0A379DGH1"/>
<evidence type="ECO:0000256" key="5">
    <source>
        <dbReference type="ARBA" id="ARBA00023237"/>
    </source>
</evidence>
<dbReference type="GO" id="GO:0009279">
    <property type="term" value="C:cell outer membrane"/>
    <property type="evidence" value="ECO:0007669"/>
    <property type="project" value="UniProtKB-SubCell"/>
</dbReference>
<evidence type="ECO:0000256" key="2">
    <source>
        <dbReference type="ARBA" id="ARBA00006275"/>
    </source>
</evidence>